<gene>
    <name evidence="2" type="ORF">BREU_0808</name>
</gene>
<name>A0A087CXM5_9BIFI</name>
<dbReference type="InterPro" id="IPR007421">
    <property type="entry name" value="Schlafen_AlbA_2_dom"/>
</dbReference>
<dbReference type="PANTHER" id="PTHR30595:SF6">
    <property type="entry name" value="SCHLAFEN ALBA-2 DOMAIN-CONTAINING PROTEIN"/>
    <property type="match status" value="1"/>
</dbReference>
<dbReference type="SUPFAM" id="SSF46785">
    <property type="entry name" value="Winged helix' DNA-binding domain"/>
    <property type="match status" value="1"/>
</dbReference>
<dbReference type="RefSeq" id="WP_081886494.1">
    <property type="nucleotide sequence ID" value="NZ_JDUW01000029.1"/>
</dbReference>
<dbReference type="InterPro" id="IPR038475">
    <property type="entry name" value="RecG_C_sf"/>
</dbReference>
<dbReference type="InterPro" id="IPR036390">
    <property type="entry name" value="WH_DNA-bd_sf"/>
</dbReference>
<dbReference type="AlphaFoldDB" id="A0A087CXM5"/>
<dbReference type="Gene3D" id="3.30.565.60">
    <property type="match status" value="1"/>
</dbReference>
<dbReference type="Gene3D" id="3.30.950.30">
    <property type="entry name" value="Schlafen, AAA domain"/>
    <property type="match status" value="1"/>
</dbReference>
<proteinExistence type="predicted"/>
<dbReference type="InterPro" id="IPR038461">
    <property type="entry name" value="Schlafen_AlbA_2_dom_sf"/>
</dbReference>
<evidence type="ECO:0000313" key="3">
    <source>
        <dbReference type="Proteomes" id="UP000028984"/>
    </source>
</evidence>
<dbReference type="Proteomes" id="UP000028984">
    <property type="component" value="Unassembled WGS sequence"/>
</dbReference>
<reference evidence="2 3" key="1">
    <citation type="submission" date="2014-03" db="EMBL/GenBank/DDBJ databases">
        <title>Genomics of Bifidobacteria.</title>
        <authorList>
            <person name="Ventura M."/>
            <person name="Milani C."/>
            <person name="Lugli G.A."/>
        </authorList>
    </citation>
    <scope>NUCLEOTIDE SEQUENCE [LARGE SCALE GENOMIC DNA]</scope>
    <source>
        <strain evidence="2 3">DSM 23975</strain>
    </source>
</reference>
<dbReference type="Pfam" id="PF13749">
    <property type="entry name" value="HATPase_c_4"/>
    <property type="match status" value="1"/>
</dbReference>
<evidence type="ECO:0000259" key="1">
    <source>
        <dbReference type="Pfam" id="PF04326"/>
    </source>
</evidence>
<protein>
    <submittedName>
        <fullName evidence="2">Putative transcriptional regulator</fullName>
    </submittedName>
</protein>
<sequence>MRLSTDVWESVSAFTNTSGGVLLLGLDERNGFSPAKHFDIDKVRDQFIEGIGDGGVSGARLGNPPRYVMNRADVDGKQILVIIIKENEIGEKPCYIKAKGIESGSYKRIDDKDVRLSTMEIYEYRNALVPSKADNTIVPESDINDLDPQLVSALIERKRQSKALLGASTREEQLERLNVVDKQGAVKLAGLLVVGKYPQQFEPKLLIDVAAHPGTEKSEPGMPRFLDRVLCDGSLPGAIDDALHAVVKNLRTVSHVRGVGRVDECEIPEAAIREAIANAVIHREYHPYFTGQSVSVDIFRDRVVVTNPGGLWGGKTLENIADGSSRCRNVILMQLMEEAPVSNSIGSTVEGQGSGIAMMVRLMRDRGLREPEFKASADQFTVVLHRPDVADIVARPVREDDTVVKQQRVEPTKRMEEFLALLDDGSEKSARELAEEANVSIETARRALNDLLRAGKIQATAPLNSRNRKYRVV</sequence>
<dbReference type="OrthoDB" id="9805115at2"/>
<feature type="domain" description="Schlafen AlbA-2" evidence="1">
    <location>
        <begin position="7"/>
        <end position="116"/>
    </location>
</feature>
<evidence type="ECO:0000313" key="2">
    <source>
        <dbReference type="EMBL" id="KFI88025.1"/>
    </source>
</evidence>
<keyword evidence="3" id="KW-1185">Reference proteome</keyword>
<organism evidence="2 3">
    <name type="scientific">Bifidobacterium reuteri DSM 23975</name>
    <dbReference type="NCBI Taxonomy" id="1437610"/>
    <lineage>
        <taxon>Bacteria</taxon>
        <taxon>Bacillati</taxon>
        <taxon>Actinomycetota</taxon>
        <taxon>Actinomycetes</taxon>
        <taxon>Bifidobacteriales</taxon>
        <taxon>Bifidobacteriaceae</taxon>
        <taxon>Bifidobacterium</taxon>
    </lineage>
</organism>
<comment type="caution">
    <text evidence="2">The sequence shown here is derived from an EMBL/GenBank/DDBJ whole genome shotgun (WGS) entry which is preliminary data.</text>
</comment>
<dbReference type="PANTHER" id="PTHR30595">
    <property type="entry name" value="GLPR-RELATED TRANSCRIPTIONAL REPRESSOR"/>
    <property type="match status" value="1"/>
</dbReference>
<accession>A0A087CXM5</accession>
<dbReference type="eggNOG" id="COG2865">
    <property type="taxonomic scope" value="Bacteria"/>
</dbReference>
<dbReference type="EMBL" id="JGZK01000002">
    <property type="protein sequence ID" value="KFI88025.1"/>
    <property type="molecule type" value="Genomic_DNA"/>
</dbReference>
<dbReference type="Pfam" id="PF04326">
    <property type="entry name" value="SLFN_AlbA_2"/>
    <property type="match status" value="1"/>
</dbReference>
<dbReference type="STRING" id="1437610.BREU_0808"/>